<proteinExistence type="predicted"/>
<evidence type="ECO:0000313" key="2">
    <source>
        <dbReference type="Proteomes" id="UP000024376"/>
    </source>
</evidence>
<dbReference type="KEGG" id="trr:M419DRAFT_90212"/>
<accession>A0A024RYJ5</accession>
<dbReference type="EMBL" id="KI911166">
    <property type="protein sequence ID" value="ETR97887.1"/>
    <property type="molecule type" value="Genomic_DNA"/>
</dbReference>
<dbReference type="AlphaFoldDB" id="A0A024RYJ5"/>
<dbReference type="Proteomes" id="UP000024376">
    <property type="component" value="Unassembled WGS sequence"/>
</dbReference>
<dbReference type="OrthoDB" id="3354680at2759"/>
<reference evidence="2" key="1">
    <citation type="journal article" date="2013" name="Ind. Biotechnol.">
        <title>Comparative genomics analysis of Trichoderma reesei strains.</title>
        <authorList>
            <person name="Koike H."/>
            <person name="Aerts A."/>
            <person name="LaButti K."/>
            <person name="Grigoriev I.V."/>
            <person name="Baker S.E."/>
        </authorList>
    </citation>
    <scope>NUCLEOTIDE SEQUENCE [LARGE SCALE GENOMIC DNA]</scope>
    <source>
        <strain evidence="2">ATCC 56765 / BCRC 32924 / NRRL 11460 / Rut C-30</strain>
    </source>
</reference>
<protein>
    <submittedName>
        <fullName evidence="1">Uncharacterized protein</fullName>
    </submittedName>
</protein>
<name>A0A024RYJ5_HYPJR</name>
<evidence type="ECO:0000313" key="1">
    <source>
        <dbReference type="EMBL" id="ETR97887.1"/>
    </source>
</evidence>
<organism evidence="1 2">
    <name type="scientific">Hypocrea jecorina (strain ATCC 56765 / BCRC 32924 / NRRL 11460 / Rut C-30)</name>
    <name type="common">Trichoderma reesei</name>
    <dbReference type="NCBI Taxonomy" id="1344414"/>
    <lineage>
        <taxon>Eukaryota</taxon>
        <taxon>Fungi</taxon>
        <taxon>Dikarya</taxon>
        <taxon>Ascomycota</taxon>
        <taxon>Pezizomycotina</taxon>
        <taxon>Sordariomycetes</taxon>
        <taxon>Hypocreomycetidae</taxon>
        <taxon>Hypocreales</taxon>
        <taxon>Hypocreaceae</taxon>
        <taxon>Trichoderma</taxon>
    </lineage>
</organism>
<dbReference type="HOGENOM" id="CLU_090700_0_0_1"/>
<sequence>MFGPIRRVAGILTPKTITLGTALALASVSGLYALKVRNRIRQTNPGQIQSSLKLSDSFNKSHTIRNLVNPRNHVTKGDSHSIVLTLCPKHGAPSEEDVLSTFLKGFFAGPVFLPEGIALSLFSILKVSYSQLVPTPDQRPIWRSKQLSDTQLPPKGTTLWDTFQIAESKLSSKQAKERTGSSVDVVFGDCESEFAGCHRFSVQKASDGNGPEEDGIRFRVSLECLVCNPLTDRQAGSDFLHVLHNKYSYLLFRDAVAHIKEVFANLA</sequence>
<gene>
    <name evidence="1" type="ORF">M419DRAFT_90212</name>
</gene>